<dbReference type="PANTHER" id="PTHR43540:SF14">
    <property type="entry name" value="ISOCHORISMATASE"/>
    <property type="match status" value="1"/>
</dbReference>
<dbReference type="EMBL" id="PRLG01000022">
    <property type="protein sequence ID" value="PYY27179.1"/>
    <property type="molecule type" value="Genomic_DNA"/>
</dbReference>
<organism evidence="4 5">
    <name type="scientific">Paenibacillus illinoisensis</name>
    <dbReference type="NCBI Taxonomy" id="59845"/>
    <lineage>
        <taxon>Bacteria</taxon>
        <taxon>Bacillati</taxon>
        <taxon>Bacillota</taxon>
        <taxon>Bacilli</taxon>
        <taxon>Bacillales</taxon>
        <taxon>Paenibacillaceae</taxon>
        <taxon>Paenibacillus</taxon>
    </lineage>
</organism>
<dbReference type="AlphaFoldDB" id="A0A2W0C9H3"/>
<dbReference type="PANTHER" id="PTHR43540">
    <property type="entry name" value="PEROXYUREIDOACRYLATE/UREIDOACRYLATE AMIDOHYDROLASE-RELATED"/>
    <property type="match status" value="1"/>
</dbReference>
<gene>
    <name evidence="4" type="ORF">PIL02S_04678</name>
</gene>
<dbReference type="Pfam" id="PF00857">
    <property type="entry name" value="Isochorismatase"/>
    <property type="match status" value="1"/>
</dbReference>
<protein>
    <recommendedName>
        <fullName evidence="3">Isochorismatase-like domain-containing protein</fullName>
    </recommendedName>
</protein>
<evidence type="ECO:0000313" key="5">
    <source>
        <dbReference type="Proteomes" id="UP000247459"/>
    </source>
</evidence>
<dbReference type="Proteomes" id="UP000247459">
    <property type="component" value="Unassembled WGS sequence"/>
</dbReference>
<reference evidence="4 5" key="1">
    <citation type="submission" date="2018-01" db="EMBL/GenBank/DDBJ databases">
        <title>Genome sequence of the PGP bacterium Paenibacillus illinoisensis E3.</title>
        <authorList>
            <person name="Rolli E."/>
            <person name="Marasco R."/>
            <person name="Bessem C."/>
            <person name="Michoud G."/>
            <person name="Gaiarsa S."/>
            <person name="Borin S."/>
            <person name="Daffonchio D."/>
        </authorList>
    </citation>
    <scope>NUCLEOTIDE SEQUENCE [LARGE SCALE GENOMIC DNA]</scope>
    <source>
        <strain evidence="4 5">E3</strain>
    </source>
</reference>
<dbReference type="OrthoDB" id="9785724at2"/>
<accession>A0A2W0C9H3</accession>
<comment type="caution">
    <text evidence="4">The sequence shown here is derived from an EMBL/GenBank/DDBJ whole genome shotgun (WGS) entry which is preliminary data.</text>
</comment>
<feature type="domain" description="Isochorismatase-like" evidence="3">
    <location>
        <begin position="7"/>
        <end position="143"/>
    </location>
</feature>
<evidence type="ECO:0000313" key="4">
    <source>
        <dbReference type="EMBL" id="PYY27179.1"/>
    </source>
</evidence>
<dbReference type="Gene3D" id="3.40.50.850">
    <property type="entry name" value="Isochorismatase-like"/>
    <property type="match status" value="1"/>
</dbReference>
<dbReference type="GO" id="GO:0016787">
    <property type="term" value="F:hydrolase activity"/>
    <property type="evidence" value="ECO:0007669"/>
    <property type="project" value="UniProtKB-KW"/>
</dbReference>
<dbReference type="InterPro" id="IPR000868">
    <property type="entry name" value="Isochorismatase-like_dom"/>
</dbReference>
<proteinExistence type="inferred from homology"/>
<dbReference type="RefSeq" id="WP_110821652.1">
    <property type="nucleotide sequence ID" value="NZ_PRLG01000022.1"/>
</dbReference>
<keyword evidence="2 4" id="KW-0378">Hydrolase</keyword>
<dbReference type="InterPro" id="IPR036380">
    <property type="entry name" value="Isochorismatase-like_sf"/>
</dbReference>
<evidence type="ECO:0000256" key="1">
    <source>
        <dbReference type="ARBA" id="ARBA00006336"/>
    </source>
</evidence>
<evidence type="ECO:0000259" key="3">
    <source>
        <dbReference type="Pfam" id="PF00857"/>
    </source>
</evidence>
<sequence>MTTCADVLIVIDLQNGVCYSGENHLYELPNLLDRVNRRIAMYRELDKPIIFVQHGDEELVPEEEPWAIHSDLDVQEQDFFVRKIHANSFYNTNLKSLLDQFTVNRIEFCGAQTEYCMDATIKFAHGLGYENYMIRNATSTFDNHWMSAKETISFYEHIWGDRFLNWIDGES</sequence>
<name>A0A2W0C9H3_9BACL</name>
<evidence type="ECO:0000256" key="2">
    <source>
        <dbReference type="ARBA" id="ARBA00022801"/>
    </source>
</evidence>
<dbReference type="InterPro" id="IPR050272">
    <property type="entry name" value="Isochorismatase-like_hydrls"/>
</dbReference>
<dbReference type="SUPFAM" id="SSF52499">
    <property type="entry name" value="Isochorismatase-like hydrolases"/>
    <property type="match status" value="1"/>
</dbReference>
<comment type="similarity">
    <text evidence="1">Belongs to the isochorismatase family.</text>
</comment>
<dbReference type="CDD" id="cd01014">
    <property type="entry name" value="nicotinamidase_related"/>
    <property type="match status" value="1"/>
</dbReference>